<dbReference type="STRING" id="765420.OSCT_2129"/>
<evidence type="ECO:0000256" key="1">
    <source>
        <dbReference type="SAM" id="SignalP"/>
    </source>
</evidence>
<dbReference type="Gene3D" id="3.40.710.10">
    <property type="entry name" value="DD-peptidase/beta-lactamase superfamily"/>
    <property type="match status" value="1"/>
</dbReference>
<keyword evidence="4" id="KW-1185">Reference proteome</keyword>
<dbReference type="PANTHER" id="PTHR35333">
    <property type="entry name" value="BETA-LACTAMASE"/>
    <property type="match status" value="1"/>
</dbReference>
<dbReference type="GO" id="GO:0030655">
    <property type="term" value="P:beta-lactam antibiotic catabolic process"/>
    <property type="evidence" value="ECO:0007669"/>
    <property type="project" value="InterPro"/>
</dbReference>
<dbReference type="InterPro" id="IPR045155">
    <property type="entry name" value="Beta-lactam_cat"/>
</dbReference>
<gene>
    <name evidence="3" type="ORF">OSCT_2129</name>
</gene>
<protein>
    <recommendedName>
        <fullName evidence="2">Beta-lactamase class A catalytic domain-containing protein</fullName>
    </recommendedName>
</protein>
<name>E1IFM8_9CHLR</name>
<evidence type="ECO:0000313" key="4">
    <source>
        <dbReference type="Proteomes" id="UP000054010"/>
    </source>
</evidence>
<dbReference type="AlphaFoldDB" id="E1IFM8"/>
<dbReference type="EMBL" id="ADVR01000092">
    <property type="protein sequence ID" value="EFO80044.1"/>
    <property type="molecule type" value="Genomic_DNA"/>
</dbReference>
<organism evidence="3 4">
    <name type="scientific">Oscillochloris trichoides DG-6</name>
    <dbReference type="NCBI Taxonomy" id="765420"/>
    <lineage>
        <taxon>Bacteria</taxon>
        <taxon>Bacillati</taxon>
        <taxon>Chloroflexota</taxon>
        <taxon>Chloroflexia</taxon>
        <taxon>Chloroflexales</taxon>
        <taxon>Chloroflexineae</taxon>
        <taxon>Oscillochloridaceae</taxon>
        <taxon>Oscillochloris</taxon>
    </lineage>
</organism>
<dbReference type="Proteomes" id="UP000054010">
    <property type="component" value="Unassembled WGS sequence"/>
</dbReference>
<dbReference type="PROSITE" id="PS51257">
    <property type="entry name" value="PROKAR_LIPOPROTEIN"/>
    <property type="match status" value="1"/>
</dbReference>
<dbReference type="GO" id="GO:0046677">
    <property type="term" value="P:response to antibiotic"/>
    <property type="evidence" value="ECO:0007669"/>
    <property type="project" value="InterPro"/>
</dbReference>
<dbReference type="InterPro" id="IPR012338">
    <property type="entry name" value="Beta-lactam/transpept-like"/>
</dbReference>
<keyword evidence="1" id="KW-0732">Signal</keyword>
<dbReference type="InterPro" id="IPR000871">
    <property type="entry name" value="Beta-lactam_class-A"/>
</dbReference>
<dbReference type="HOGENOM" id="CLU_527729_0_0_0"/>
<feature type="signal peptide" evidence="1">
    <location>
        <begin position="1"/>
        <end position="29"/>
    </location>
</feature>
<dbReference type="GO" id="GO:0008800">
    <property type="term" value="F:beta-lactamase activity"/>
    <property type="evidence" value="ECO:0007669"/>
    <property type="project" value="InterPro"/>
</dbReference>
<accession>E1IFM8</accession>
<dbReference type="eggNOG" id="COG2367">
    <property type="taxonomic scope" value="Bacteria"/>
</dbReference>
<proteinExistence type="predicted"/>
<dbReference type="Pfam" id="PF13354">
    <property type="entry name" value="Beta-lactamase2"/>
    <property type="match status" value="1"/>
</dbReference>
<dbReference type="PANTHER" id="PTHR35333:SF3">
    <property type="entry name" value="BETA-LACTAMASE-TYPE TRANSPEPTIDASE FOLD CONTAINING PROTEIN"/>
    <property type="match status" value="1"/>
</dbReference>
<feature type="chain" id="PRO_5003147056" description="Beta-lactamase class A catalytic domain-containing protein" evidence="1">
    <location>
        <begin position="30"/>
        <end position="504"/>
    </location>
</feature>
<sequence length="504" mass="54010">MLIMTIRPRTAALLLVGLLALAACTPAAAVAPTPSPAPTATLPPSPTPFPVFAPGSRLAGVDVGGLTLDAAREQLAAQLTAPAPITLRAGDLRVSLDLATLGLTPSVDDLLAAAEPSLGSDQPVEVERSGDLDTDALRLQLDDLAEEVAVPAAIHVISETKTISRSFGYTPGMILNVDAALAAVTRQLAKEKLPTTITLDLTPDPTPPQVDTERLLAEVEALAEEWNGVIGFHLYDLATGAEVRFNDKTVFAGASTIKVAIMLNAYIHLKQFTEKQEFWLGEMIKYSDNISANHLLSAAAGGTGTEIAFTGAEQMSAMLADDLGLENLYLYIPYEAIDFIRQNNIKYKRGPKDPVGEPPYTETGATLRATPYSIAQVYKAIDACANGEGVLLEKFDLLTPERCQEMLDRLATNADKTRMVAGVPRGTRVEHKSGWIEDMQADAGIVRTPAGDYVLAVYVYKKLTGDAYMWPDEMMAPVVAAFSRLAYSAYNPILLDPDTLAPEE</sequence>
<feature type="domain" description="Beta-lactamase class A catalytic" evidence="2">
    <location>
        <begin position="396"/>
        <end position="459"/>
    </location>
</feature>
<evidence type="ECO:0000259" key="2">
    <source>
        <dbReference type="Pfam" id="PF13354"/>
    </source>
</evidence>
<reference evidence="3 4" key="1">
    <citation type="journal article" date="2011" name="J. Bacteriol.">
        <title>Draft genome sequence of the anoxygenic filamentous phototrophic bacterium Oscillochloris trichoides subsp. DG-6.</title>
        <authorList>
            <person name="Kuznetsov B.B."/>
            <person name="Ivanovsky R.N."/>
            <person name="Keppen O.I."/>
            <person name="Sukhacheva M.V."/>
            <person name="Bumazhkin B.K."/>
            <person name="Patutina E.O."/>
            <person name="Beletsky A.V."/>
            <person name="Mardanov A.V."/>
            <person name="Baslerov R.V."/>
            <person name="Panteleeva A.N."/>
            <person name="Kolganova T.V."/>
            <person name="Ravin N.V."/>
            <person name="Skryabin K.G."/>
        </authorList>
    </citation>
    <scope>NUCLEOTIDE SEQUENCE [LARGE SCALE GENOMIC DNA]</scope>
    <source>
        <strain evidence="3 4">DG-6</strain>
    </source>
</reference>
<dbReference type="SUPFAM" id="SSF56601">
    <property type="entry name" value="beta-lactamase/transpeptidase-like"/>
    <property type="match status" value="1"/>
</dbReference>
<evidence type="ECO:0000313" key="3">
    <source>
        <dbReference type="EMBL" id="EFO80044.1"/>
    </source>
</evidence>
<comment type="caution">
    <text evidence="3">The sequence shown here is derived from an EMBL/GenBank/DDBJ whole genome shotgun (WGS) entry which is preliminary data.</text>
</comment>